<accession>A0A412H209</accession>
<keyword evidence="4" id="KW-0406">Ion transport</keyword>
<evidence type="ECO:0000256" key="11">
    <source>
        <dbReference type="RuleBase" id="RU003357"/>
    </source>
</evidence>
<evidence type="ECO:0000256" key="8">
    <source>
        <dbReference type="ARBA" id="ARBA00023136"/>
    </source>
</evidence>
<evidence type="ECO:0000256" key="9">
    <source>
        <dbReference type="ARBA" id="ARBA00023237"/>
    </source>
</evidence>
<dbReference type="Pfam" id="PF07660">
    <property type="entry name" value="STN"/>
    <property type="match status" value="1"/>
</dbReference>
<evidence type="ECO:0000256" key="4">
    <source>
        <dbReference type="ARBA" id="ARBA00022496"/>
    </source>
</evidence>
<dbReference type="NCBIfam" id="TIGR04057">
    <property type="entry name" value="SusC_RagA_signa"/>
    <property type="match status" value="1"/>
</dbReference>
<dbReference type="Gene3D" id="2.60.40.1120">
    <property type="entry name" value="Carboxypeptidase-like, regulatory domain"/>
    <property type="match status" value="1"/>
</dbReference>
<evidence type="ECO:0000256" key="12">
    <source>
        <dbReference type="SAM" id="SignalP"/>
    </source>
</evidence>
<dbReference type="Pfam" id="PF07715">
    <property type="entry name" value="Plug"/>
    <property type="match status" value="1"/>
</dbReference>
<name>A0A412H209_9BACT</name>
<evidence type="ECO:0000313" key="17">
    <source>
        <dbReference type="Proteomes" id="UP000285750"/>
    </source>
</evidence>
<feature type="chain" id="PRO_5019214865" evidence="12">
    <location>
        <begin position="26"/>
        <end position="1082"/>
    </location>
</feature>
<evidence type="ECO:0000256" key="7">
    <source>
        <dbReference type="ARBA" id="ARBA00023077"/>
    </source>
</evidence>
<dbReference type="PROSITE" id="PS52016">
    <property type="entry name" value="TONB_DEPENDENT_REC_3"/>
    <property type="match status" value="1"/>
</dbReference>
<dbReference type="NCBIfam" id="TIGR04056">
    <property type="entry name" value="OMP_RagA_SusC"/>
    <property type="match status" value="1"/>
</dbReference>
<dbReference type="InterPro" id="IPR011662">
    <property type="entry name" value="Secretin/TonB_short_N"/>
</dbReference>
<keyword evidence="6" id="KW-0408">Iron</keyword>
<evidence type="ECO:0000256" key="2">
    <source>
        <dbReference type="ARBA" id="ARBA00022448"/>
    </source>
</evidence>
<dbReference type="Gene3D" id="2.40.170.20">
    <property type="entry name" value="TonB-dependent receptor, beta-barrel domain"/>
    <property type="match status" value="1"/>
</dbReference>
<dbReference type="InterPro" id="IPR036942">
    <property type="entry name" value="Beta-barrel_TonB_sf"/>
</dbReference>
<comment type="caution">
    <text evidence="16">The sequence shown here is derived from an EMBL/GenBank/DDBJ whole genome shotgun (WGS) entry which is preliminary data.</text>
</comment>
<dbReference type="InterPro" id="IPR037066">
    <property type="entry name" value="Plug_dom_sf"/>
</dbReference>
<keyword evidence="3 10" id="KW-1134">Transmembrane beta strand</keyword>
<proteinExistence type="inferred from homology"/>
<dbReference type="SUPFAM" id="SSF56935">
    <property type="entry name" value="Porins"/>
    <property type="match status" value="1"/>
</dbReference>
<evidence type="ECO:0000256" key="1">
    <source>
        <dbReference type="ARBA" id="ARBA00004571"/>
    </source>
</evidence>
<evidence type="ECO:0000313" key="16">
    <source>
        <dbReference type="EMBL" id="RGS02785.1"/>
    </source>
</evidence>
<dbReference type="InterPro" id="IPR012910">
    <property type="entry name" value="Plug_dom"/>
</dbReference>
<dbReference type="FunFam" id="2.60.40.1120:FF:000003">
    <property type="entry name" value="Outer membrane protein Omp121"/>
    <property type="match status" value="1"/>
</dbReference>
<dbReference type="Pfam" id="PF00593">
    <property type="entry name" value="TonB_dep_Rec_b-barrel"/>
    <property type="match status" value="1"/>
</dbReference>
<keyword evidence="4" id="KW-0410">Iron transport</keyword>
<dbReference type="GO" id="GO:0006826">
    <property type="term" value="P:iron ion transport"/>
    <property type="evidence" value="ECO:0007669"/>
    <property type="project" value="UniProtKB-KW"/>
</dbReference>
<evidence type="ECO:0000256" key="6">
    <source>
        <dbReference type="ARBA" id="ARBA00023004"/>
    </source>
</evidence>
<keyword evidence="7 11" id="KW-0798">TonB box</keyword>
<evidence type="ECO:0000256" key="10">
    <source>
        <dbReference type="PROSITE-ProRule" id="PRU01360"/>
    </source>
</evidence>
<evidence type="ECO:0000259" key="13">
    <source>
        <dbReference type="Pfam" id="PF00593"/>
    </source>
</evidence>
<dbReference type="EMBL" id="QRUY01000051">
    <property type="protein sequence ID" value="RGS02785.1"/>
    <property type="molecule type" value="Genomic_DNA"/>
</dbReference>
<keyword evidence="8 10" id="KW-0472">Membrane</keyword>
<dbReference type="InterPro" id="IPR000531">
    <property type="entry name" value="Beta-barrel_TonB"/>
</dbReference>
<keyword evidence="5 10" id="KW-0812">Transmembrane</keyword>
<protein>
    <submittedName>
        <fullName evidence="16">SusC/RagA family TonB-linked outer membrane protein</fullName>
    </submittedName>
</protein>
<dbReference type="Pfam" id="PF13715">
    <property type="entry name" value="CarbopepD_reg_2"/>
    <property type="match status" value="1"/>
</dbReference>
<dbReference type="Proteomes" id="UP000285750">
    <property type="component" value="Unassembled WGS sequence"/>
</dbReference>
<dbReference type="InterPro" id="IPR023997">
    <property type="entry name" value="TonB-dep_OMP_SusC/RagA_CS"/>
</dbReference>
<comment type="subcellular location">
    <subcellularLocation>
        <location evidence="1 10">Cell outer membrane</location>
        <topology evidence="1 10">Multi-pass membrane protein</topology>
    </subcellularLocation>
</comment>
<evidence type="ECO:0000259" key="15">
    <source>
        <dbReference type="Pfam" id="PF07715"/>
    </source>
</evidence>
<dbReference type="InterPro" id="IPR023996">
    <property type="entry name" value="TonB-dep_OMP_SusC/RagA"/>
</dbReference>
<organism evidence="16 17">
    <name type="scientific">Phocaeicola plebeius</name>
    <dbReference type="NCBI Taxonomy" id="310297"/>
    <lineage>
        <taxon>Bacteria</taxon>
        <taxon>Pseudomonadati</taxon>
        <taxon>Bacteroidota</taxon>
        <taxon>Bacteroidia</taxon>
        <taxon>Bacteroidales</taxon>
        <taxon>Bacteroidaceae</taxon>
        <taxon>Phocaeicola</taxon>
    </lineage>
</organism>
<evidence type="ECO:0000259" key="14">
    <source>
        <dbReference type="Pfam" id="PF07660"/>
    </source>
</evidence>
<keyword evidence="2 10" id="KW-0813">Transport</keyword>
<dbReference type="RefSeq" id="WP_118432324.1">
    <property type="nucleotide sequence ID" value="NZ_JAQCWP010000051.1"/>
</dbReference>
<gene>
    <name evidence="16" type="ORF">DWY14_15660</name>
</gene>
<comment type="similarity">
    <text evidence="10 11">Belongs to the TonB-dependent receptor family.</text>
</comment>
<evidence type="ECO:0000256" key="3">
    <source>
        <dbReference type="ARBA" id="ARBA00022452"/>
    </source>
</evidence>
<feature type="domain" description="Secretin/TonB short N-terminal" evidence="14">
    <location>
        <begin position="48"/>
        <end position="95"/>
    </location>
</feature>
<dbReference type="Gene3D" id="2.170.130.10">
    <property type="entry name" value="TonB-dependent receptor, plug domain"/>
    <property type="match status" value="1"/>
</dbReference>
<dbReference type="AlphaFoldDB" id="A0A412H209"/>
<keyword evidence="12" id="KW-0732">Signal</keyword>
<feature type="signal peptide" evidence="12">
    <location>
        <begin position="1"/>
        <end position="25"/>
    </location>
</feature>
<dbReference type="InterPro" id="IPR039426">
    <property type="entry name" value="TonB-dep_rcpt-like"/>
</dbReference>
<evidence type="ECO:0000256" key="5">
    <source>
        <dbReference type="ARBA" id="ARBA00022692"/>
    </source>
</evidence>
<reference evidence="16 17" key="1">
    <citation type="submission" date="2018-08" db="EMBL/GenBank/DDBJ databases">
        <title>A genome reference for cultivated species of the human gut microbiota.</title>
        <authorList>
            <person name="Zou Y."/>
            <person name="Xue W."/>
            <person name="Luo G."/>
        </authorList>
    </citation>
    <scope>NUCLEOTIDE SEQUENCE [LARGE SCALE GENOMIC DNA]</scope>
    <source>
        <strain evidence="16 17">AF24-16AC</strain>
    </source>
</reference>
<sequence>MNYRKKAMLMAGALLCLNLSIYSQSISLKMSNVSVKKAMTELQTKSGYSFVYIAGDVDTDRTVSINASQLKDAVAQILKGQNVSYEIQGKNIVIKKGRKQQTVSTKKRTVSGTVKDVKGEPIIGATVVEKGTTNGTITDFDGNYTLSVNEEATLCISYVGYISQECAMTSNGIMKVILQEDSKTLDEVVVVGYGTQRKSDLTGSVNRVNMEDIRNAPNASLTQFLQGVTPGLNIGQVNKAGGAADIQVRGQSTINGSQDVLIVLDGIIYNGTMASINPSDIASVDVLKDASSKAIYGASAANGVLLITTKRGKRAQKPVINFSASFASQSPTVKLHPFNRDQKIKSIYDYYWDQGAYLGPDYVEINPDFDIRSKIDATQVVGYDNGTDYNWADNATQDSYYMDYQVSVSNATDKTNFYISGGYTKQNGYVVNDNFDRKNARINVETQVFNWLKIGTQTFGSFMDYSGASPDLRVVYMYSPLNVPYTDNGDLIYSPNASLTNPFLALESQDTEQSNMLSALAYASIDLPFLKGFNYRVNWGNNYKWEKHFYANRWGSNQNGYAYKNNNSTYDYTIDHILNYKTKIANDHSLDLTAVFGLRSQRYEYTTANGEQYSDLALGYNSLEQAVIQKIGSEAWKEQYLYQMGRINYNYRYKYFFTATLRRDGFSGFSPNNKYALFPSCAVAWTISNEEFFKVPFINNLKLKVSYGENGNLTSRYSTMAKMDGSRSYIFGDGASTANAQFVSSMASNLQWETTKGMNYALDLSLWNSRFNICIEYYNTKTSNLLWNVNIPTITGFSTIPSNIGELSNKGIELSLDADVLRIGDFNWNLGFNFSKNKNRITKLLGDINNDGKEDDLIASGLFIGESINAIYDYNILGLWGLEDEKMGRIPEGTYVGCEKIEDLNNDGKIDAENDRKILGSKDPAYRFSLTNRFTYKNWSLYMLINSVQGGKNGYLGANDAVSDLGNNSGDNMIRNNLFAEIDYWTPANPNAEYRIPVKVPSVTPSYWKDRSFIRLQDICLNYTFDKKLLSKIGIQALSLSLSGKNLFTITKWKGWDPETGDGLVFAYPVMKSYAIGLNLTF</sequence>
<keyword evidence="9 10" id="KW-0998">Cell outer membrane</keyword>
<feature type="domain" description="TonB-dependent receptor plug" evidence="15">
    <location>
        <begin position="198"/>
        <end position="304"/>
    </location>
</feature>
<dbReference type="SUPFAM" id="SSF49464">
    <property type="entry name" value="Carboxypeptidase regulatory domain-like"/>
    <property type="match status" value="1"/>
</dbReference>
<dbReference type="GO" id="GO:0009279">
    <property type="term" value="C:cell outer membrane"/>
    <property type="evidence" value="ECO:0007669"/>
    <property type="project" value="UniProtKB-SubCell"/>
</dbReference>
<feature type="domain" description="TonB-dependent receptor-like beta-barrel" evidence="13">
    <location>
        <begin position="532"/>
        <end position="941"/>
    </location>
</feature>
<dbReference type="InterPro" id="IPR008969">
    <property type="entry name" value="CarboxyPept-like_regulatory"/>
</dbReference>